<accession>A0ABR1DR85</accession>
<dbReference type="Proteomes" id="UP001303046">
    <property type="component" value="Unassembled WGS sequence"/>
</dbReference>
<keyword evidence="1" id="KW-1133">Transmembrane helix</keyword>
<proteinExistence type="predicted"/>
<organism evidence="2 3">
    <name type="scientific">Necator americanus</name>
    <name type="common">Human hookworm</name>
    <dbReference type="NCBI Taxonomy" id="51031"/>
    <lineage>
        <taxon>Eukaryota</taxon>
        <taxon>Metazoa</taxon>
        <taxon>Ecdysozoa</taxon>
        <taxon>Nematoda</taxon>
        <taxon>Chromadorea</taxon>
        <taxon>Rhabditida</taxon>
        <taxon>Rhabditina</taxon>
        <taxon>Rhabditomorpha</taxon>
        <taxon>Strongyloidea</taxon>
        <taxon>Ancylostomatidae</taxon>
        <taxon>Bunostominae</taxon>
        <taxon>Necator</taxon>
    </lineage>
</organism>
<reference evidence="2 3" key="1">
    <citation type="submission" date="2023-08" db="EMBL/GenBank/DDBJ databases">
        <title>A Necator americanus chromosomal reference genome.</title>
        <authorList>
            <person name="Ilik V."/>
            <person name="Petrzelkova K.J."/>
            <person name="Pardy F."/>
            <person name="Fuh T."/>
            <person name="Niatou-Singa F.S."/>
            <person name="Gouil Q."/>
            <person name="Baker L."/>
            <person name="Ritchie M.E."/>
            <person name="Jex A.R."/>
            <person name="Gazzola D."/>
            <person name="Li H."/>
            <person name="Toshio Fujiwara R."/>
            <person name="Zhan B."/>
            <person name="Aroian R.V."/>
            <person name="Pafco B."/>
            <person name="Schwarz E.M."/>
        </authorList>
    </citation>
    <scope>NUCLEOTIDE SEQUENCE [LARGE SCALE GENOMIC DNA]</scope>
    <source>
        <strain evidence="2 3">Aroian</strain>
        <tissue evidence="2">Whole animal</tissue>
    </source>
</reference>
<protein>
    <submittedName>
        <fullName evidence="2">Uncharacterized protein</fullName>
    </submittedName>
</protein>
<evidence type="ECO:0000256" key="1">
    <source>
        <dbReference type="SAM" id="Phobius"/>
    </source>
</evidence>
<gene>
    <name evidence="2" type="primary">Necator_chrIV.g17304</name>
    <name evidence="2" type="ORF">RB195_004006</name>
</gene>
<evidence type="ECO:0000313" key="2">
    <source>
        <dbReference type="EMBL" id="KAK6752952.1"/>
    </source>
</evidence>
<sequence>MAGLLSLGKTLLAPPARVLSQYPAHWDPPFPAHLFDSTVLPVLCYAAETSILLIMWLGHLCFVFEMYSAGSRRWDTAARSRNYPQIPREMPSEV</sequence>
<feature type="transmembrane region" description="Helical" evidence="1">
    <location>
        <begin position="39"/>
        <end position="64"/>
    </location>
</feature>
<keyword evidence="1" id="KW-0472">Membrane</keyword>
<evidence type="ECO:0000313" key="3">
    <source>
        <dbReference type="Proteomes" id="UP001303046"/>
    </source>
</evidence>
<dbReference type="EMBL" id="JAVFWL010000004">
    <property type="protein sequence ID" value="KAK6752952.1"/>
    <property type="molecule type" value="Genomic_DNA"/>
</dbReference>
<name>A0ABR1DR85_NECAM</name>
<keyword evidence="3" id="KW-1185">Reference proteome</keyword>
<comment type="caution">
    <text evidence="2">The sequence shown here is derived from an EMBL/GenBank/DDBJ whole genome shotgun (WGS) entry which is preliminary data.</text>
</comment>
<keyword evidence="1" id="KW-0812">Transmembrane</keyword>